<comment type="caution">
    <text evidence="1">The sequence shown here is derived from an EMBL/GenBank/DDBJ whole genome shotgun (WGS) entry which is preliminary data.</text>
</comment>
<protein>
    <recommendedName>
        <fullName evidence="3">DUF4154 domain-containing protein</fullName>
    </recommendedName>
</protein>
<sequence length="178" mass="19580">MPCLCAVLVLSAGTGAPALEKPTEYSSKAKILLMILPYIQWPSEANWKEEPFKLAVLGESPFGTRLDEGTQSLTVHHRPIQIRYISKVRDAEGCQALFICASEQRRIDGILSWTEGKEILTLSDDESLARKGVILNLLLEGGYVRLVVNPEAARRSNLLLGSRLMSLAKPISAPRPTP</sequence>
<dbReference type="InterPro" id="IPR025293">
    <property type="entry name" value="YfiR/HmsC-like"/>
</dbReference>
<proteinExistence type="predicted"/>
<reference evidence="1 2" key="1">
    <citation type="journal article" date="2023" name="Antonie Van Leeuwenhoek">
        <title>Mesoterricola silvestris gen. nov., sp. nov., Mesoterricola sediminis sp. nov., Geothrix oryzae sp. nov., Geothrix edaphica sp. nov., Geothrix rubra sp. nov., and Geothrix limicola sp. nov., six novel members of Acidobacteriota isolated from soils.</title>
        <authorList>
            <person name="Itoh H."/>
            <person name="Sugisawa Y."/>
            <person name="Mise K."/>
            <person name="Xu Z."/>
            <person name="Kuniyasu M."/>
            <person name="Ushijima N."/>
            <person name="Kawano K."/>
            <person name="Kobayashi E."/>
            <person name="Shiratori Y."/>
            <person name="Masuda Y."/>
            <person name="Senoo K."/>
        </authorList>
    </citation>
    <scope>NUCLEOTIDE SEQUENCE [LARGE SCALE GENOMIC DNA]</scope>
    <source>
        <strain evidence="1 2">Red804</strain>
    </source>
</reference>
<name>A0ABQ5QE82_9BACT</name>
<keyword evidence="2" id="KW-1185">Reference proteome</keyword>
<dbReference type="EMBL" id="BSDE01000002">
    <property type="protein sequence ID" value="GLH72972.1"/>
    <property type="molecule type" value="Genomic_DNA"/>
</dbReference>
<evidence type="ECO:0008006" key="3">
    <source>
        <dbReference type="Google" id="ProtNLM"/>
    </source>
</evidence>
<gene>
    <name evidence="1" type="ORF">GETHLI_14740</name>
</gene>
<evidence type="ECO:0000313" key="2">
    <source>
        <dbReference type="Proteomes" id="UP001165069"/>
    </source>
</evidence>
<accession>A0ABQ5QE82</accession>
<dbReference type="RefSeq" id="WP_285573579.1">
    <property type="nucleotide sequence ID" value="NZ_BSDE01000002.1"/>
</dbReference>
<evidence type="ECO:0000313" key="1">
    <source>
        <dbReference type="EMBL" id="GLH72972.1"/>
    </source>
</evidence>
<dbReference type="Pfam" id="PF13689">
    <property type="entry name" value="DUF4154"/>
    <property type="match status" value="1"/>
</dbReference>
<dbReference type="Proteomes" id="UP001165069">
    <property type="component" value="Unassembled WGS sequence"/>
</dbReference>
<organism evidence="1 2">
    <name type="scientific">Geothrix limicola</name>
    <dbReference type="NCBI Taxonomy" id="2927978"/>
    <lineage>
        <taxon>Bacteria</taxon>
        <taxon>Pseudomonadati</taxon>
        <taxon>Acidobacteriota</taxon>
        <taxon>Holophagae</taxon>
        <taxon>Holophagales</taxon>
        <taxon>Holophagaceae</taxon>
        <taxon>Geothrix</taxon>
    </lineage>
</organism>